<sequence length="97" mass="10446">MATYEYRCPRDGAFDATYPIGQAPTRARCATCSAEADRVFSAPLLNAMPHPLTAALDQAGRSAEAPEVVSRIPGRRRTPPTGPNRPSHPGHARLPRP</sequence>
<dbReference type="Proteomes" id="UP000649753">
    <property type="component" value="Unassembled WGS sequence"/>
</dbReference>
<evidence type="ECO:0000259" key="2">
    <source>
        <dbReference type="SMART" id="SM00834"/>
    </source>
</evidence>
<dbReference type="SMART" id="SM00834">
    <property type="entry name" value="CxxC_CXXC_SSSS"/>
    <property type="match status" value="1"/>
</dbReference>
<dbReference type="InterPro" id="IPR013429">
    <property type="entry name" value="Regulatory_FmdB_Zinc_ribbon"/>
</dbReference>
<accession>A0A927MB44</accession>
<proteinExistence type="predicted"/>
<gene>
    <name evidence="3" type="ORF">H4W31_005529</name>
</gene>
<dbReference type="RefSeq" id="WP_192769274.1">
    <property type="nucleotide sequence ID" value="NZ_JADBEB010000001.1"/>
</dbReference>
<protein>
    <recommendedName>
        <fullName evidence="2">Putative regulatory protein FmdB zinc ribbon domain-containing protein</fullName>
    </recommendedName>
</protein>
<organism evidence="3 4">
    <name type="scientific">Plantactinospora soyae</name>
    <dbReference type="NCBI Taxonomy" id="1544732"/>
    <lineage>
        <taxon>Bacteria</taxon>
        <taxon>Bacillati</taxon>
        <taxon>Actinomycetota</taxon>
        <taxon>Actinomycetes</taxon>
        <taxon>Micromonosporales</taxon>
        <taxon>Micromonosporaceae</taxon>
        <taxon>Plantactinospora</taxon>
    </lineage>
</organism>
<comment type="caution">
    <text evidence="3">The sequence shown here is derived from an EMBL/GenBank/DDBJ whole genome shotgun (WGS) entry which is preliminary data.</text>
</comment>
<feature type="compositionally biased region" description="Basic residues" evidence="1">
    <location>
        <begin position="88"/>
        <end position="97"/>
    </location>
</feature>
<dbReference type="EMBL" id="JADBEB010000001">
    <property type="protein sequence ID" value="MBE1489891.1"/>
    <property type="molecule type" value="Genomic_DNA"/>
</dbReference>
<evidence type="ECO:0000313" key="4">
    <source>
        <dbReference type="Proteomes" id="UP000649753"/>
    </source>
</evidence>
<keyword evidence="4" id="KW-1185">Reference proteome</keyword>
<name>A0A927MB44_9ACTN</name>
<evidence type="ECO:0000256" key="1">
    <source>
        <dbReference type="SAM" id="MobiDB-lite"/>
    </source>
</evidence>
<feature type="domain" description="Putative regulatory protein FmdB zinc ribbon" evidence="2">
    <location>
        <begin position="1"/>
        <end position="41"/>
    </location>
</feature>
<dbReference type="AlphaFoldDB" id="A0A927MB44"/>
<reference evidence="3" key="1">
    <citation type="submission" date="2020-10" db="EMBL/GenBank/DDBJ databases">
        <title>Sequencing the genomes of 1000 actinobacteria strains.</title>
        <authorList>
            <person name="Klenk H.-P."/>
        </authorList>
    </citation>
    <scope>NUCLEOTIDE SEQUENCE</scope>
    <source>
        <strain evidence="3">DSM 46832</strain>
    </source>
</reference>
<evidence type="ECO:0000313" key="3">
    <source>
        <dbReference type="EMBL" id="MBE1489891.1"/>
    </source>
</evidence>
<feature type="region of interest" description="Disordered" evidence="1">
    <location>
        <begin position="56"/>
        <end position="97"/>
    </location>
</feature>